<reference evidence="2 3" key="1">
    <citation type="journal article" date="2014" name="Genome Announc.">
        <title>Draft Genome Sequence of Kocuria palustris PEL.</title>
        <authorList>
            <person name="Sharma G."/>
            <person name="Khatri I."/>
            <person name="Subramanian S."/>
        </authorList>
    </citation>
    <scope>NUCLEOTIDE SEQUENCE [LARGE SCALE GENOMIC DNA]</scope>
    <source>
        <strain evidence="2 3">PEL</strain>
    </source>
</reference>
<proteinExistence type="predicted"/>
<keyword evidence="3" id="KW-1185">Reference proteome</keyword>
<feature type="transmembrane region" description="Helical" evidence="1">
    <location>
        <begin position="38"/>
        <end position="55"/>
    </location>
</feature>
<organism evidence="2 3">
    <name type="scientific">Kocuria palustris PEL</name>
    <dbReference type="NCBI Taxonomy" id="1236550"/>
    <lineage>
        <taxon>Bacteria</taxon>
        <taxon>Bacillati</taxon>
        <taxon>Actinomycetota</taxon>
        <taxon>Actinomycetes</taxon>
        <taxon>Micrococcales</taxon>
        <taxon>Micrococcaceae</taxon>
        <taxon>Kocuria</taxon>
    </lineage>
</organism>
<dbReference type="RefSeq" id="WP_006213873.1">
    <property type="nucleotide sequence ID" value="NZ_ANHZ02000004.1"/>
</dbReference>
<protein>
    <submittedName>
        <fullName evidence="2">Uncharacterized protein</fullName>
    </submittedName>
</protein>
<feature type="transmembrane region" description="Helical" evidence="1">
    <location>
        <begin position="132"/>
        <end position="151"/>
    </location>
</feature>
<keyword evidence="1" id="KW-0472">Membrane</keyword>
<comment type="caution">
    <text evidence="2">The sequence shown here is derived from an EMBL/GenBank/DDBJ whole genome shotgun (WGS) entry which is preliminary data.</text>
</comment>
<sequence>MITARSLRLLRGWTAAAVATGAAALAHTAAGGPWPSPLLVALCLALSAPVCMLLAGLRLPGLGLTLSVAVSQLLFHGLFSVSGSMSAAVDHTSHAGHLGAASDGPELVLSATGAMVHDHAALEALGVSSSSAAWLMPVLHAAAGIVTVLVLRHGEKLALRAAATLLIRARALISRIGDPVVIAASAWRCAPMGPAVPRLAQVILAALRYRGPPVQMLAI</sequence>
<dbReference type="EMBL" id="ANHZ02000004">
    <property type="protein sequence ID" value="EME37363.1"/>
    <property type="molecule type" value="Genomic_DNA"/>
</dbReference>
<dbReference type="AlphaFoldDB" id="M2XX27"/>
<gene>
    <name evidence="2" type="ORF">C884_01871</name>
</gene>
<name>M2XX27_9MICC</name>
<dbReference type="Proteomes" id="UP000009877">
    <property type="component" value="Unassembled WGS sequence"/>
</dbReference>
<keyword evidence="1" id="KW-0812">Transmembrane</keyword>
<evidence type="ECO:0000313" key="3">
    <source>
        <dbReference type="Proteomes" id="UP000009877"/>
    </source>
</evidence>
<accession>M2XX27</accession>
<feature type="transmembrane region" description="Helical" evidence="1">
    <location>
        <begin position="62"/>
        <end position="81"/>
    </location>
</feature>
<keyword evidence="1" id="KW-1133">Transmembrane helix</keyword>
<evidence type="ECO:0000313" key="2">
    <source>
        <dbReference type="EMBL" id="EME37363.1"/>
    </source>
</evidence>
<evidence type="ECO:0000256" key="1">
    <source>
        <dbReference type="SAM" id="Phobius"/>
    </source>
</evidence>